<dbReference type="PANTHER" id="PTHR28069:SF1">
    <property type="entry name" value="PROTEIN MSS51, MITOCHONDRIAL"/>
    <property type="match status" value="1"/>
</dbReference>
<reference evidence="2" key="1">
    <citation type="submission" date="2021-01" db="EMBL/GenBank/DDBJ databases">
        <authorList>
            <person name="Corre E."/>
            <person name="Pelletier E."/>
            <person name="Niang G."/>
            <person name="Scheremetjew M."/>
            <person name="Finn R."/>
            <person name="Kale V."/>
            <person name="Holt S."/>
            <person name="Cochrane G."/>
            <person name="Meng A."/>
            <person name="Brown T."/>
            <person name="Cohen L."/>
        </authorList>
    </citation>
    <scope>NUCLEOTIDE SEQUENCE</scope>
    <source>
        <strain evidence="2">CCMP 410</strain>
    </source>
</reference>
<evidence type="ECO:0000313" key="2">
    <source>
        <dbReference type="EMBL" id="CAD9280325.1"/>
    </source>
</evidence>
<dbReference type="AlphaFoldDB" id="A0A7S1Y6P1"/>
<evidence type="ECO:0000259" key="1">
    <source>
        <dbReference type="Pfam" id="PF20179"/>
    </source>
</evidence>
<feature type="domain" description="Mitochondrial splicing suppressor 51-like C-terminal" evidence="1">
    <location>
        <begin position="19"/>
        <end position="210"/>
    </location>
</feature>
<accession>A0A7S1Y6P1</accession>
<dbReference type="EMBL" id="HBGK01018323">
    <property type="protein sequence ID" value="CAD9280325.1"/>
    <property type="molecule type" value="Transcribed_RNA"/>
</dbReference>
<sequence length="232" mass="26382">MFNLAPVTAFIADAHSNMLTLQHILGDLSERNDRNILPEDVKNMSRLVIHILGGTDAETSRPGRYVEMTRFNPNLTEMEIHFVGPELVDANSFENIDEALRMEKIRSGCQVKLYAHCGLYHEIIAQTGSELSHLPPTVVLCPHPGVHDAQYIDMWRPTIEYLMEQNVPLVLTGCNIRESQDDSALLRRWGATMLMEPRCNPFRGLWPTLDPGREFGDYYYANASFCVFKGKE</sequence>
<name>A0A7S1Y6P1_9STRA</name>
<dbReference type="InterPro" id="IPR046824">
    <property type="entry name" value="Mss51-like_C"/>
</dbReference>
<gene>
    <name evidence="2" type="ORF">GOCE00092_LOCUS9235</name>
</gene>
<protein>
    <recommendedName>
        <fullName evidence="1">Mitochondrial splicing suppressor 51-like C-terminal domain-containing protein</fullName>
    </recommendedName>
</protein>
<proteinExistence type="predicted"/>
<dbReference type="Pfam" id="PF20179">
    <property type="entry name" value="MSS51_C"/>
    <property type="match status" value="1"/>
</dbReference>
<organism evidence="2">
    <name type="scientific">Grammatophora oceanica</name>
    <dbReference type="NCBI Taxonomy" id="210454"/>
    <lineage>
        <taxon>Eukaryota</taxon>
        <taxon>Sar</taxon>
        <taxon>Stramenopiles</taxon>
        <taxon>Ochrophyta</taxon>
        <taxon>Bacillariophyta</taxon>
        <taxon>Fragilariophyceae</taxon>
        <taxon>Fragilariophycidae</taxon>
        <taxon>Rhabdonematales</taxon>
        <taxon>Grammatophoraceae</taxon>
        <taxon>Grammatophora</taxon>
    </lineage>
</organism>
<dbReference type="PANTHER" id="PTHR28069">
    <property type="entry name" value="GH20023P"/>
    <property type="match status" value="1"/>
</dbReference>